<organism evidence="17 18">
    <name type="scientific">Anthostomella pinea</name>
    <dbReference type="NCBI Taxonomy" id="933095"/>
    <lineage>
        <taxon>Eukaryota</taxon>
        <taxon>Fungi</taxon>
        <taxon>Dikarya</taxon>
        <taxon>Ascomycota</taxon>
        <taxon>Pezizomycotina</taxon>
        <taxon>Sordariomycetes</taxon>
        <taxon>Xylariomycetidae</taxon>
        <taxon>Xylariales</taxon>
        <taxon>Xylariaceae</taxon>
        <taxon>Anthostomella</taxon>
    </lineage>
</organism>
<evidence type="ECO:0000256" key="8">
    <source>
        <dbReference type="ARBA" id="ARBA00022839"/>
    </source>
</evidence>
<keyword evidence="4" id="KW-0540">Nuclease</keyword>
<feature type="region of interest" description="Disordered" evidence="14">
    <location>
        <begin position="596"/>
        <end position="711"/>
    </location>
</feature>
<dbReference type="FunFam" id="3.40.50.1010:FF:000002">
    <property type="entry name" value="Exonuclease 1, putative"/>
    <property type="match status" value="1"/>
</dbReference>
<keyword evidence="5" id="KW-0479">Metal-binding</keyword>
<dbReference type="SUPFAM" id="SSF88723">
    <property type="entry name" value="PIN domain-like"/>
    <property type="match status" value="1"/>
</dbReference>
<feature type="compositionally biased region" description="Low complexity" evidence="14">
    <location>
        <begin position="627"/>
        <end position="640"/>
    </location>
</feature>
<evidence type="ECO:0000256" key="6">
    <source>
        <dbReference type="ARBA" id="ARBA00022763"/>
    </source>
</evidence>
<dbReference type="GO" id="GO:0046872">
    <property type="term" value="F:metal ion binding"/>
    <property type="evidence" value="ECO:0007669"/>
    <property type="project" value="UniProtKB-KW"/>
</dbReference>
<dbReference type="PANTHER" id="PTHR11081">
    <property type="entry name" value="FLAP ENDONUCLEASE FAMILY MEMBER"/>
    <property type="match status" value="1"/>
</dbReference>
<evidence type="ECO:0000256" key="4">
    <source>
        <dbReference type="ARBA" id="ARBA00022722"/>
    </source>
</evidence>
<keyword evidence="9" id="KW-0460">Magnesium</keyword>
<dbReference type="SMART" id="SM00485">
    <property type="entry name" value="XPGN"/>
    <property type="match status" value="1"/>
</dbReference>
<dbReference type="PANTHER" id="PTHR11081:SF65">
    <property type="entry name" value="DNA DAMAGE-INDUCIBLE PROTEIN DIN7-RELATED"/>
    <property type="match status" value="1"/>
</dbReference>
<keyword evidence="6" id="KW-0227">DNA damage</keyword>
<dbReference type="FunFam" id="1.10.150.20:FF:000011">
    <property type="entry name" value="exonuclease 1"/>
    <property type="match status" value="1"/>
</dbReference>
<dbReference type="GO" id="GO:0035312">
    <property type="term" value="F:5'-3' DNA exonuclease activity"/>
    <property type="evidence" value="ECO:0007669"/>
    <property type="project" value="InterPro"/>
</dbReference>
<feature type="compositionally biased region" description="Low complexity" evidence="14">
    <location>
        <begin position="648"/>
        <end position="662"/>
    </location>
</feature>
<comment type="similarity">
    <text evidence="3">Belongs to the XPG/RAD2 endonuclease family. EXO1 subfamily.</text>
</comment>
<feature type="region of interest" description="Disordered" evidence="14">
    <location>
        <begin position="504"/>
        <end position="524"/>
    </location>
</feature>
<dbReference type="Gene3D" id="3.40.50.1010">
    <property type="entry name" value="5'-nuclease"/>
    <property type="match status" value="1"/>
</dbReference>
<evidence type="ECO:0000259" key="16">
    <source>
        <dbReference type="SMART" id="SM00485"/>
    </source>
</evidence>
<dbReference type="InterPro" id="IPR006085">
    <property type="entry name" value="XPG_DNA_repair_N"/>
</dbReference>
<name>A0AAI8VQF8_9PEZI</name>
<feature type="region of interest" description="Disordered" evidence="14">
    <location>
        <begin position="745"/>
        <end position="765"/>
    </location>
</feature>
<dbReference type="CDD" id="cd09908">
    <property type="entry name" value="H3TH_EXO1"/>
    <property type="match status" value="1"/>
</dbReference>
<dbReference type="InterPro" id="IPR044752">
    <property type="entry name" value="PIN-like_EXO1"/>
</dbReference>
<keyword evidence="10" id="KW-0267">Excision nuclease</keyword>
<dbReference type="CDD" id="cd09857">
    <property type="entry name" value="PIN_EXO1"/>
    <property type="match status" value="1"/>
</dbReference>
<feature type="compositionally biased region" description="Polar residues" evidence="14">
    <location>
        <begin position="446"/>
        <end position="469"/>
    </location>
</feature>
<feature type="compositionally biased region" description="Polar residues" evidence="14">
    <location>
        <begin position="663"/>
        <end position="678"/>
    </location>
</feature>
<dbReference type="SMART" id="SM00279">
    <property type="entry name" value="HhH2"/>
    <property type="match status" value="1"/>
</dbReference>
<keyword evidence="8" id="KW-0269">Exonuclease</keyword>
<evidence type="ECO:0000256" key="3">
    <source>
        <dbReference type="ARBA" id="ARBA00010563"/>
    </source>
</evidence>
<feature type="compositionally biased region" description="Polar residues" evidence="14">
    <location>
        <begin position="349"/>
        <end position="363"/>
    </location>
</feature>
<feature type="compositionally biased region" description="Polar residues" evidence="14">
    <location>
        <begin position="510"/>
        <end position="520"/>
    </location>
</feature>
<keyword evidence="11" id="KW-0238">DNA-binding</keyword>
<comment type="cofactor">
    <cofactor evidence="1">
        <name>Mg(2+)</name>
        <dbReference type="ChEBI" id="CHEBI:18420"/>
    </cofactor>
</comment>
<keyword evidence="12" id="KW-0234">DNA repair</keyword>
<dbReference type="InterPro" id="IPR029060">
    <property type="entry name" value="PIN-like_dom_sf"/>
</dbReference>
<evidence type="ECO:0000256" key="9">
    <source>
        <dbReference type="ARBA" id="ARBA00022842"/>
    </source>
</evidence>
<evidence type="ECO:0000256" key="11">
    <source>
        <dbReference type="ARBA" id="ARBA00023125"/>
    </source>
</evidence>
<proteinExistence type="inferred from homology"/>
<feature type="compositionally biased region" description="Polar residues" evidence="14">
    <location>
        <begin position="422"/>
        <end position="438"/>
    </location>
</feature>
<evidence type="ECO:0000256" key="2">
    <source>
        <dbReference type="ARBA" id="ARBA00004123"/>
    </source>
</evidence>
<dbReference type="InterPro" id="IPR036279">
    <property type="entry name" value="5-3_exonuclease_C_sf"/>
</dbReference>
<evidence type="ECO:0000256" key="10">
    <source>
        <dbReference type="ARBA" id="ARBA00022881"/>
    </source>
</evidence>
<evidence type="ECO:0000256" key="12">
    <source>
        <dbReference type="ARBA" id="ARBA00023204"/>
    </source>
</evidence>
<dbReference type="Pfam" id="PF00867">
    <property type="entry name" value="XPG_I"/>
    <property type="match status" value="1"/>
</dbReference>
<dbReference type="InterPro" id="IPR006084">
    <property type="entry name" value="XPG/Rad2"/>
</dbReference>
<dbReference type="Proteomes" id="UP001295740">
    <property type="component" value="Unassembled WGS sequence"/>
</dbReference>
<dbReference type="GO" id="GO:0006281">
    <property type="term" value="P:DNA repair"/>
    <property type="evidence" value="ECO:0007669"/>
    <property type="project" value="UniProtKB-KW"/>
</dbReference>
<gene>
    <name evidence="17" type="ORF">KHLLAP_LOCUS9689</name>
</gene>
<dbReference type="GO" id="GO:0005634">
    <property type="term" value="C:nucleus"/>
    <property type="evidence" value="ECO:0007669"/>
    <property type="project" value="UniProtKB-SubCell"/>
</dbReference>
<dbReference type="InterPro" id="IPR037315">
    <property type="entry name" value="EXO1_H3TH"/>
</dbReference>
<evidence type="ECO:0000313" key="18">
    <source>
        <dbReference type="Proteomes" id="UP001295740"/>
    </source>
</evidence>
<dbReference type="Gene3D" id="1.10.150.20">
    <property type="entry name" value="5' to 3' exonuclease, C-terminal subdomain"/>
    <property type="match status" value="1"/>
</dbReference>
<evidence type="ECO:0000259" key="15">
    <source>
        <dbReference type="SMART" id="SM00484"/>
    </source>
</evidence>
<dbReference type="Pfam" id="PF00752">
    <property type="entry name" value="XPG_N"/>
    <property type="match status" value="1"/>
</dbReference>
<dbReference type="PRINTS" id="PR00853">
    <property type="entry name" value="XPGRADSUPER"/>
</dbReference>
<dbReference type="EMBL" id="CAUWAG010000012">
    <property type="protein sequence ID" value="CAJ2509221.1"/>
    <property type="molecule type" value="Genomic_DNA"/>
</dbReference>
<comment type="caution">
    <text evidence="17">The sequence shown here is derived from an EMBL/GenBank/DDBJ whole genome shotgun (WGS) entry which is preliminary data.</text>
</comment>
<reference evidence="17" key="1">
    <citation type="submission" date="2023-10" db="EMBL/GenBank/DDBJ databases">
        <authorList>
            <person name="Hackl T."/>
        </authorList>
    </citation>
    <scope>NUCLEOTIDE SEQUENCE</scope>
</reference>
<evidence type="ECO:0000313" key="17">
    <source>
        <dbReference type="EMBL" id="CAJ2509221.1"/>
    </source>
</evidence>
<dbReference type="GO" id="GO:0003677">
    <property type="term" value="F:DNA binding"/>
    <property type="evidence" value="ECO:0007669"/>
    <property type="project" value="UniProtKB-KW"/>
</dbReference>
<dbReference type="GO" id="GO:0017108">
    <property type="term" value="F:5'-flap endonuclease activity"/>
    <property type="evidence" value="ECO:0007669"/>
    <property type="project" value="TreeGrafter"/>
</dbReference>
<keyword evidence="13" id="KW-0539">Nucleus</keyword>
<feature type="region of interest" description="Disordered" evidence="14">
    <location>
        <begin position="420"/>
        <end position="471"/>
    </location>
</feature>
<dbReference type="InterPro" id="IPR006086">
    <property type="entry name" value="XPG-I_dom"/>
</dbReference>
<evidence type="ECO:0000256" key="13">
    <source>
        <dbReference type="ARBA" id="ARBA00023242"/>
    </source>
</evidence>
<feature type="domain" description="XPG-I" evidence="15">
    <location>
        <begin position="138"/>
        <end position="208"/>
    </location>
</feature>
<evidence type="ECO:0000256" key="5">
    <source>
        <dbReference type="ARBA" id="ARBA00022723"/>
    </source>
</evidence>
<evidence type="ECO:0000256" key="1">
    <source>
        <dbReference type="ARBA" id="ARBA00001946"/>
    </source>
</evidence>
<dbReference type="InterPro" id="IPR008918">
    <property type="entry name" value="HhH2"/>
</dbReference>
<accession>A0AAI8VQF8</accession>
<keyword evidence="18" id="KW-1185">Reference proteome</keyword>
<dbReference type="SUPFAM" id="SSF47807">
    <property type="entry name" value="5' to 3' exonuclease, C-terminal subdomain"/>
    <property type="match status" value="1"/>
</dbReference>
<evidence type="ECO:0000256" key="7">
    <source>
        <dbReference type="ARBA" id="ARBA00022801"/>
    </source>
</evidence>
<evidence type="ECO:0000256" key="14">
    <source>
        <dbReference type="SAM" id="MobiDB-lite"/>
    </source>
</evidence>
<dbReference type="AlphaFoldDB" id="A0AAI8VQF8"/>
<sequence>MGIQGLLPLLKSIHRPTELKKFSGETLGVDAYGWLHRGATACAIELAEGKPTRKYVNFVMNRVRMAKHFGVTPYMVFDGDYLPSKGLTEDSRNKSREEHKKAGLEFLKAGKPSQAHLELQKAIDVTPEMARHLIEELKRADIPYVVAPYEADAQLVYLERQGHISGIISEDSDLLVFGAKRLLTKLDQHGQCVEINRCDFCSCREVSLTGWTDAEFRQMAIFSGCDYLDSVQNLGLKTAHRMIRKHKTPDRVLRMLQFDGKFRVPAEYPTLFRQAEQTFLYQWVFCPKANGLVHLTSLPSDINVDDLPFIGSFVEPEVARKVANGDFNPMTKQEIIIDTLPSPRKRTASVASGSAAPSRTMQKPPTKPIDSYFKGHRRIPLGEMEPNCFTVDPDRVSTMTENGERPIVFPLPRPYIDDVDSRSGTSRHYINQSGNSARTLRRRTEPVSNLLSNGGHSLASSSRRQTTGPDNRLFNATHVAATSVTRSPKKARLCDEAKPGFSPGKEKSKFFSQSGATASPATKGDGYLMSDDSIEEALNDLSDVDGWAAVGRGHKTISVYDGEVSQTTTTEEGIPKDDEQSEADIFTDEAAVVHNTVIPDTPPRNSVSRFSFAPNPSMNGSQKAMQTSRRLSTTTSRRSSGITMTPGSSVNTSMMSSTPTSSLGQHSTTKSTPATTPRLTPLQRLGAYALNRNKQPPTPTFVAPRPPKRSSLGHMSLESMPINPAFVPLPPVDLDEVEALHEPVGSEDLLVPDSEGEEAGEGIENMVHGKTKKKQMDLARFLFA</sequence>
<dbReference type="SMART" id="SM00484">
    <property type="entry name" value="XPGI"/>
    <property type="match status" value="1"/>
</dbReference>
<comment type="subcellular location">
    <subcellularLocation>
        <location evidence="2">Nucleus</location>
    </subcellularLocation>
</comment>
<feature type="region of interest" description="Disordered" evidence="14">
    <location>
        <begin position="343"/>
        <end position="371"/>
    </location>
</feature>
<feature type="domain" description="XPG N-terminal" evidence="16">
    <location>
        <begin position="1"/>
        <end position="99"/>
    </location>
</feature>
<feature type="compositionally biased region" description="Polar residues" evidence="14">
    <location>
        <begin position="603"/>
        <end position="626"/>
    </location>
</feature>
<keyword evidence="7" id="KW-0378">Hydrolase</keyword>
<protein>
    <submittedName>
        <fullName evidence="17">Uu.00g142470.m01.CDS01</fullName>
    </submittedName>
</protein>